<reference evidence="5" key="1">
    <citation type="submission" date="2019-12" db="EMBL/GenBank/DDBJ databases">
        <title>Comparative genomics gives insights into the taxonomy of the Azoarcus-Aromatoleum group and reveals separate origins of nif in the plant-associated Azoarcus and non-plant-associated Aromatoleum sub-groups.</title>
        <authorList>
            <person name="Lafos M."/>
            <person name="Maluk M."/>
            <person name="Batista M."/>
            <person name="Junghare M."/>
            <person name="Carmona M."/>
            <person name="Faoro H."/>
            <person name="Cruz L.M."/>
            <person name="Battistoni F."/>
            <person name="De Souza E."/>
            <person name="Pedrosa F."/>
            <person name="Chen W.-M."/>
            <person name="Poole P.S."/>
            <person name="Dixon R.A."/>
            <person name="James E.K."/>
        </authorList>
    </citation>
    <scope>NUCLEOTIDE SEQUENCE</scope>
    <source>
        <strain evidence="5">LuFRes1</strain>
    </source>
</reference>
<evidence type="ECO:0000313" key="6">
    <source>
        <dbReference type="Proteomes" id="UP000615989"/>
    </source>
</evidence>
<feature type="domain" description="Multidrug resistance protein MdtA-like C-terminal permuted SH3" evidence="4">
    <location>
        <begin position="315"/>
        <end position="372"/>
    </location>
</feature>
<dbReference type="Gene3D" id="2.40.50.100">
    <property type="match status" value="1"/>
</dbReference>
<keyword evidence="1" id="KW-0813">Transport</keyword>
<name>A0ABX1PLH6_9RHOO</name>
<feature type="signal peptide" evidence="3">
    <location>
        <begin position="1"/>
        <end position="30"/>
    </location>
</feature>
<dbReference type="SUPFAM" id="SSF111369">
    <property type="entry name" value="HlyD-like secretion proteins"/>
    <property type="match status" value="1"/>
</dbReference>
<dbReference type="InterPro" id="IPR051909">
    <property type="entry name" value="MFP_Cation_Efflux"/>
</dbReference>
<feature type="chain" id="PRO_5046050259" evidence="3">
    <location>
        <begin position="31"/>
        <end position="379"/>
    </location>
</feature>
<evidence type="ECO:0000256" key="2">
    <source>
        <dbReference type="SAM" id="Coils"/>
    </source>
</evidence>
<evidence type="ECO:0000313" key="5">
    <source>
        <dbReference type="EMBL" id="NMG25410.1"/>
    </source>
</evidence>
<evidence type="ECO:0000256" key="1">
    <source>
        <dbReference type="ARBA" id="ARBA00022448"/>
    </source>
</evidence>
<dbReference type="Pfam" id="PF25967">
    <property type="entry name" value="RND-MFP_C"/>
    <property type="match status" value="1"/>
</dbReference>
<keyword evidence="2" id="KW-0175">Coiled coil</keyword>
<dbReference type="PANTHER" id="PTHR30097">
    <property type="entry name" value="CATION EFFLUX SYSTEM PROTEIN CUSB"/>
    <property type="match status" value="1"/>
</dbReference>
<protein>
    <submittedName>
        <fullName evidence="5">HlyD family efflux transporter periplasmic adaptor subunit</fullName>
    </submittedName>
</protein>
<dbReference type="RefSeq" id="WP_169118769.1">
    <property type="nucleotide sequence ID" value="NZ_WTVG02000037.1"/>
</dbReference>
<dbReference type="InterPro" id="IPR058627">
    <property type="entry name" value="MdtA-like_C"/>
</dbReference>
<dbReference type="Proteomes" id="UP000615989">
    <property type="component" value="Unassembled WGS sequence"/>
</dbReference>
<organism evidence="5 6">
    <name type="scientific">Aromatoleum anaerobium</name>
    <dbReference type="NCBI Taxonomy" id="182180"/>
    <lineage>
        <taxon>Bacteria</taxon>
        <taxon>Pseudomonadati</taxon>
        <taxon>Pseudomonadota</taxon>
        <taxon>Betaproteobacteria</taxon>
        <taxon>Rhodocyclales</taxon>
        <taxon>Rhodocyclaceae</taxon>
        <taxon>Aromatoleum</taxon>
    </lineage>
</organism>
<sequence>MNTLHCPPAARGLVAAATLVAFLVPGAVVADAGHDHGDETPLVAPADAPKRLPDGSVFLPKRAQRQLGVRTVIAEPRSLPQTWQWIGRVVMDPNAGGKVQPTIDGRIEAGARGLPVLGQAVRRGEVLAVVRPSASPIERAEQSAQAAELRATLEIAKKRLERLQQLEGSVPQKEIDAARIDVQSLGERLGAIGGSLARSETLVAPVSGVIAASHVVAGQVVEARELLFEIVDPARLQVEAIAHDAAQAVGVAQASASVDGGRTAFPLEWVGAGSTLRDQSLPVLFRTVPGSTPPLAVGQPLQVIVQTREQIDGIPVPSAALVKNSANQEIVWVHGTAERFAPRTVRYRPLDGATVAVTAGLAAGERVVVEGAPLVNQVR</sequence>
<comment type="caution">
    <text evidence="5">The sequence shown here is derived from an EMBL/GenBank/DDBJ whole genome shotgun (WGS) entry which is preliminary data.</text>
</comment>
<dbReference type="PANTHER" id="PTHR30097:SF4">
    <property type="entry name" value="SLR6042 PROTEIN"/>
    <property type="match status" value="1"/>
</dbReference>
<evidence type="ECO:0000259" key="4">
    <source>
        <dbReference type="Pfam" id="PF25967"/>
    </source>
</evidence>
<proteinExistence type="predicted"/>
<dbReference type="Gene3D" id="2.40.420.20">
    <property type="match status" value="1"/>
</dbReference>
<keyword evidence="3" id="KW-0732">Signal</keyword>
<dbReference type="EMBL" id="WTVG01000031">
    <property type="protein sequence ID" value="NMG25410.1"/>
    <property type="molecule type" value="Genomic_DNA"/>
</dbReference>
<evidence type="ECO:0000256" key="3">
    <source>
        <dbReference type="SAM" id="SignalP"/>
    </source>
</evidence>
<feature type="coiled-coil region" evidence="2">
    <location>
        <begin position="139"/>
        <end position="166"/>
    </location>
</feature>
<keyword evidence="6" id="KW-1185">Reference proteome</keyword>
<gene>
    <name evidence="5" type="ORF">GO606_11885</name>
</gene>
<accession>A0ABX1PLH6</accession>